<dbReference type="SUPFAM" id="SSF55781">
    <property type="entry name" value="GAF domain-like"/>
    <property type="match status" value="1"/>
</dbReference>
<proteinExistence type="predicted"/>
<comment type="caution">
    <text evidence="4">The sequence shown here is derived from an EMBL/GenBank/DDBJ whole genome shotgun (WGS) entry which is preliminary data.</text>
</comment>
<dbReference type="PROSITE" id="PS50921">
    <property type="entry name" value="ANTAR"/>
    <property type="match status" value="1"/>
</dbReference>
<evidence type="ECO:0000259" key="3">
    <source>
        <dbReference type="PROSITE" id="PS50921"/>
    </source>
</evidence>
<keyword evidence="1" id="KW-0805">Transcription regulation</keyword>
<evidence type="ECO:0000256" key="1">
    <source>
        <dbReference type="ARBA" id="ARBA00023015"/>
    </source>
</evidence>
<dbReference type="SMART" id="SM01012">
    <property type="entry name" value="ANTAR"/>
    <property type="match status" value="1"/>
</dbReference>
<dbReference type="InterPro" id="IPR029016">
    <property type="entry name" value="GAF-like_dom_sf"/>
</dbReference>
<keyword evidence="5" id="KW-1185">Reference proteome</keyword>
<dbReference type="InterPro" id="IPR036388">
    <property type="entry name" value="WH-like_DNA-bd_sf"/>
</dbReference>
<sequence length="138" mass="14671">MYRGPALESGIRSILAVPIVLDLGAQAALNCYADEPGAFDNEAKASVEAFADLAASSVRLAVRLENELERSSDLKAALESRTAINLASGVIMAQSGCTQEQAVEILRRAAIGRNVKLRDVASQILARFGEVDPATHFD</sequence>
<dbReference type="InterPro" id="IPR011006">
    <property type="entry name" value="CheY-like_superfamily"/>
</dbReference>
<dbReference type="EMBL" id="JAKZBV010000001">
    <property type="protein sequence ID" value="MCH6472339.1"/>
    <property type="molecule type" value="Genomic_DNA"/>
</dbReference>
<dbReference type="SUPFAM" id="SSF52172">
    <property type="entry name" value="CheY-like"/>
    <property type="match status" value="1"/>
</dbReference>
<evidence type="ECO:0000256" key="2">
    <source>
        <dbReference type="ARBA" id="ARBA00023163"/>
    </source>
</evidence>
<keyword evidence="2" id="KW-0804">Transcription</keyword>
<evidence type="ECO:0000313" key="5">
    <source>
        <dbReference type="Proteomes" id="UP001202922"/>
    </source>
</evidence>
<protein>
    <submittedName>
        <fullName evidence="4">ANTAR domain-containing protein</fullName>
    </submittedName>
</protein>
<evidence type="ECO:0000313" key="4">
    <source>
        <dbReference type="EMBL" id="MCH6472339.1"/>
    </source>
</evidence>
<dbReference type="InterPro" id="IPR005561">
    <property type="entry name" value="ANTAR"/>
</dbReference>
<dbReference type="Proteomes" id="UP001202922">
    <property type="component" value="Unassembled WGS sequence"/>
</dbReference>
<gene>
    <name evidence="4" type="ORF">L0M17_20630</name>
</gene>
<accession>A0ABS9U6N8</accession>
<name>A0ABS9U6N8_9MICC</name>
<dbReference type="Gene3D" id="3.30.450.40">
    <property type="match status" value="1"/>
</dbReference>
<reference evidence="4 5" key="1">
    <citation type="submission" date="2022-03" db="EMBL/GenBank/DDBJ databases">
        <title>Sinomonas sp. isolated from a soil.</title>
        <authorList>
            <person name="Han J."/>
            <person name="Kim D.-U."/>
        </authorList>
    </citation>
    <scope>NUCLEOTIDE SEQUENCE [LARGE SCALE GENOMIC DNA]</scope>
    <source>
        <strain evidence="4 5">5-5</strain>
    </source>
</reference>
<dbReference type="Gene3D" id="1.10.10.10">
    <property type="entry name" value="Winged helix-like DNA-binding domain superfamily/Winged helix DNA-binding domain"/>
    <property type="match status" value="1"/>
</dbReference>
<organism evidence="4 5">
    <name type="scientific">Sinomonas terrae</name>
    <dbReference type="NCBI Taxonomy" id="2908838"/>
    <lineage>
        <taxon>Bacteria</taxon>
        <taxon>Bacillati</taxon>
        <taxon>Actinomycetota</taxon>
        <taxon>Actinomycetes</taxon>
        <taxon>Micrococcales</taxon>
        <taxon>Micrococcaceae</taxon>
        <taxon>Sinomonas</taxon>
    </lineage>
</organism>
<dbReference type="Pfam" id="PF03861">
    <property type="entry name" value="ANTAR"/>
    <property type="match status" value="1"/>
</dbReference>
<feature type="domain" description="ANTAR" evidence="3">
    <location>
        <begin position="64"/>
        <end position="125"/>
    </location>
</feature>